<dbReference type="AlphaFoldDB" id="A0A850R505"/>
<evidence type="ECO:0000256" key="2">
    <source>
        <dbReference type="ARBA" id="ARBA00022618"/>
    </source>
</evidence>
<comment type="similarity">
    <text evidence="7">Belongs to the FtsL family.</text>
</comment>
<protein>
    <recommendedName>
        <fullName evidence="7 8">Cell division protein FtsL</fullName>
    </recommendedName>
</protein>
<evidence type="ECO:0000313" key="11">
    <source>
        <dbReference type="Proteomes" id="UP000563523"/>
    </source>
</evidence>
<dbReference type="GO" id="GO:0032153">
    <property type="term" value="C:cell division site"/>
    <property type="evidence" value="ECO:0007669"/>
    <property type="project" value="UniProtKB-UniRule"/>
</dbReference>
<dbReference type="EMBL" id="JABZEC010000001">
    <property type="protein sequence ID" value="NVY95672.1"/>
    <property type="molecule type" value="Genomic_DNA"/>
</dbReference>
<feature type="transmembrane region" description="Helical" evidence="7">
    <location>
        <begin position="42"/>
        <end position="61"/>
    </location>
</feature>
<name>A0A850R505_9LACO</name>
<comment type="function">
    <text evidence="7">Essential cell division protein.</text>
</comment>
<keyword evidence="6 7" id="KW-0131">Cell cycle</keyword>
<dbReference type="RefSeq" id="WP_176941844.1">
    <property type="nucleotide sequence ID" value="NZ_JABZEC010000001.1"/>
</dbReference>
<comment type="caution">
    <text evidence="10">The sequence shown here is derived from an EMBL/GenBank/DDBJ whole genome shotgun (WGS) entry which is preliminary data.</text>
</comment>
<reference evidence="10 11" key="1">
    <citation type="submission" date="2020-06" db="EMBL/GenBank/DDBJ databases">
        <authorList>
            <person name="Kang J."/>
        </authorList>
    </citation>
    <scope>NUCLEOTIDE SEQUENCE [LARGE SCALE GENOMIC DNA]</scope>
    <source>
        <strain evidence="10 11">DCY120</strain>
    </source>
</reference>
<gene>
    <name evidence="7 10" type="primary">ftsL</name>
    <name evidence="10" type="ORF">HU830_00415</name>
</gene>
<dbReference type="Proteomes" id="UP000563523">
    <property type="component" value="Unassembled WGS sequence"/>
</dbReference>
<evidence type="ECO:0000256" key="3">
    <source>
        <dbReference type="ARBA" id="ARBA00022692"/>
    </source>
</evidence>
<sequence>MLDNTARKPQVDSEPKATSHNNIKQVIDANQRAVPFSFGEKMAVLGLGIVTLVLMLTLVGIRTLGSQQQHRLQDITAAVQTSKSKNSNLRQEIGELTSSSRLADIAQQHHLKLNADRIRNISK</sequence>
<keyword evidence="1 7" id="KW-1003">Cell membrane</keyword>
<evidence type="ECO:0000256" key="8">
    <source>
        <dbReference type="NCBIfam" id="TIGR02209"/>
    </source>
</evidence>
<feature type="compositionally biased region" description="Basic and acidic residues" evidence="9">
    <location>
        <begin position="1"/>
        <end position="17"/>
    </location>
</feature>
<evidence type="ECO:0000256" key="5">
    <source>
        <dbReference type="ARBA" id="ARBA00023136"/>
    </source>
</evidence>
<organism evidence="10 11">
    <name type="scientific">Bombilactobacillus apium</name>
    <dbReference type="NCBI Taxonomy" id="2675299"/>
    <lineage>
        <taxon>Bacteria</taxon>
        <taxon>Bacillati</taxon>
        <taxon>Bacillota</taxon>
        <taxon>Bacilli</taxon>
        <taxon>Lactobacillales</taxon>
        <taxon>Lactobacillaceae</taxon>
        <taxon>Bombilactobacillus</taxon>
    </lineage>
</organism>
<evidence type="ECO:0000256" key="4">
    <source>
        <dbReference type="ARBA" id="ARBA00022989"/>
    </source>
</evidence>
<dbReference type="GO" id="GO:0043093">
    <property type="term" value="P:FtsZ-dependent cytokinesis"/>
    <property type="evidence" value="ECO:0007669"/>
    <property type="project" value="UniProtKB-UniRule"/>
</dbReference>
<proteinExistence type="inferred from homology"/>
<evidence type="ECO:0000256" key="6">
    <source>
        <dbReference type="ARBA" id="ARBA00023306"/>
    </source>
</evidence>
<accession>A0A850R505</accession>
<comment type="subcellular location">
    <subcellularLocation>
        <location evidence="7">Cell membrane</location>
        <topology evidence="7">Single-pass type II membrane protein</topology>
    </subcellularLocation>
    <text evidence="7">Localizes to the division septum where it forms a ring structure.</text>
</comment>
<dbReference type="HAMAP" id="MF_00910">
    <property type="entry name" value="FtsL"/>
    <property type="match status" value="1"/>
</dbReference>
<keyword evidence="3 7" id="KW-0812">Transmembrane</keyword>
<keyword evidence="2 7" id="KW-0132">Cell division</keyword>
<evidence type="ECO:0000256" key="7">
    <source>
        <dbReference type="HAMAP-Rule" id="MF_00910"/>
    </source>
</evidence>
<evidence type="ECO:0000313" key="10">
    <source>
        <dbReference type="EMBL" id="NVY95672.1"/>
    </source>
</evidence>
<dbReference type="GO" id="GO:0005886">
    <property type="term" value="C:plasma membrane"/>
    <property type="evidence" value="ECO:0007669"/>
    <property type="project" value="UniProtKB-SubCell"/>
</dbReference>
<keyword evidence="5 7" id="KW-0472">Membrane</keyword>
<keyword evidence="11" id="KW-1185">Reference proteome</keyword>
<feature type="region of interest" description="Disordered" evidence="9">
    <location>
        <begin position="1"/>
        <end position="23"/>
    </location>
</feature>
<evidence type="ECO:0000256" key="9">
    <source>
        <dbReference type="SAM" id="MobiDB-lite"/>
    </source>
</evidence>
<keyword evidence="4 7" id="KW-1133">Transmembrane helix</keyword>
<dbReference type="InterPro" id="IPR011922">
    <property type="entry name" value="Cell_div_FtsL"/>
</dbReference>
<dbReference type="NCBIfam" id="TIGR02209">
    <property type="entry name" value="ftsL_broad"/>
    <property type="match status" value="1"/>
</dbReference>
<evidence type="ECO:0000256" key="1">
    <source>
        <dbReference type="ARBA" id="ARBA00022475"/>
    </source>
</evidence>